<dbReference type="Proteomes" id="UP001304813">
    <property type="component" value="Segment"/>
</dbReference>
<keyword evidence="2" id="KW-1185">Reference proteome</keyword>
<name>A0AA86MD90_9CAUD</name>
<accession>A0AA86MD90</accession>
<reference evidence="1 2" key="1">
    <citation type="submission" date="2023-09" db="EMBL/GenBank/DDBJ databases">
        <title>Analysis of phage genome (vB_Yru_GN1) of the bacterium (Yersinia ruckeri).</title>
        <authorList>
            <person name="Ganjoor M.S."/>
            <person name="Bouzari M."/>
            <person name="Soleimani-Delfan A."/>
        </authorList>
    </citation>
    <scope>NUCLEOTIDE SEQUENCE [LARGE SCALE GENOMIC DNA]</scope>
    <source>
        <strain evidence="2">vB_Yru_GN1</strain>
    </source>
</reference>
<evidence type="ECO:0000313" key="2">
    <source>
        <dbReference type="Proteomes" id="UP001304813"/>
    </source>
</evidence>
<sequence length="64" mass="7210">MNQMKVKILNTYHGTLYIDVVGNNSPDDELIVGPKATVYADVPSEARFVELSKEYRGRAVLRKV</sequence>
<organism evidence="1 2">
    <name type="scientific">Yersinia phage vB_Yru_GN1</name>
    <dbReference type="NCBI Taxonomy" id="3074381"/>
    <lineage>
        <taxon>Viruses</taxon>
        <taxon>Duplodnaviria</taxon>
        <taxon>Heunggongvirae</taxon>
        <taxon>Uroviricota</taxon>
        <taxon>Caudoviricetes</taxon>
        <taxon>Caudoviricetes incertae sedis</taxon>
        <taxon>Sepahanvirus</taxon>
        <taxon>Sepahanvirus vB-Yru-GN1</taxon>
    </lineage>
</organism>
<proteinExistence type="predicted"/>
<dbReference type="EMBL" id="LC779065">
    <property type="protein sequence ID" value="BES79808.1"/>
    <property type="molecule type" value="Genomic_DNA"/>
</dbReference>
<evidence type="ECO:0000313" key="1">
    <source>
        <dbReference type="EMBL" id="BES79808.1"/>
    </source>
</evidence>
<protein>
    <submittedName>
        <fullName evidence="1">Uncharacterized protein</fullName>
    </submittedName>
</protein>